<evidence type="ECO:0000313" key="4">
    <source>
        <dbReference type="Proteomes" id="UP000199092"/>
    </source>
</evidence>
<organism evidence="3 4">
    <name type="scientific">Friedmanniella luteola</name>
    <dbReference type="NCBI Taxonomy" id="546871"/>
    <lineage>
        <taxon>Bacteria</taxon>
        <taxon>Bacillati</taxon>
        <taxon>Actinomycetota</taxon>
        <taxon>Actinomycetes</taxon>
        <taxon>Propionibacteriales</taxon>
        <taxon>Nocardioidaceae</taxon>
        <taxon>Friedmanniella</taxon>
    </lineage>
</organism>
<feature type="compositionally biased region" description="Basic residues" evidence="1">
    <location>
        <begin position="308"/>
        <end position="318"/>
    </location>
</feature>
<feature type="transmembrane region" description="Helical" evidence="2">
    <location>
        <begin position="75"/>
        <end position="102"/>
    </location>
</feature>
<name>A0A1H1WF52_9ACTN</name>
<evidence type="ECO:0008006" key="5">
    <source>
        <dbReference type="Google" id="ProtNLM"/>
    </source>
</evidence>
<keyword evidence="2" id="KW-1133">Transmembrane helix</keyword>
<feature type="transmembrane region" description="Helical" evidence="2">
    <location>
        <begin position="208"/>
        <end position="228"/>
    </location>
</feature>
<feature type="transmembrane region" description="Helical" evidence="2">
    <location>
        <begin position="174"/>
        <end position="196"/>
    </location>
</feature>
<dbReference type="PANTHER" id="PTHR40761">
    <property type="entry name" value="CONSERVED INTEGRAL MEMBRANE ALANINE VALINE AND LEUCINE RICH PROTEIN-RELATED"/>
    <property type="match status" value="1"/>
</dbReference>
<dbReference type="OrthoDB" id="5187629at2"/>
<keyword evidence="2" id="KW-0812">Transmembrane</keyword>
<reference evidence="3 4" key="1">
    <citation type="submission" date="2016-10" db="EMBL/GenBank/DDBJ databases">
        <authorList>
            <person name="de Groot N.N."/>
        </authorList>
    </citation>
    <scope>NUCLEOTIDE SEQUENCE [LARGE SCALE GENOMIC DNA]</scope>
    <source>
        <strain evidence="3 4">DSM 21741</strain>
    </source>
</reference>
<dbReference type="RefSeq" id="WP_157720484.1">
    <property type="nucleotide sequence ID" value="NZ_LT629749.1"/>
</dbReference>
<keyword evidence="2" id="KW-0472">Membrane</keyword>
<feature type="transmembrane region" description="Helical" evidence="2">
    <location>
        <begin position="240"/>
        <end position="261"/>
    </location>
</feature>
<proteinExistence type="predicted"/>
<keyword evidence="4" id="KW-1185">Reference proteome</keyword>
<dbReference type="EMBL" id="LT629749">
    <property type="protein sequence ID" value="SDS95665.1"/>
    <property type="molecule type" value="Genomic_DNA"/>
</dbReference>
<dbReference type="PANTHER" id="PTHR40761:SF1">
    <property type="entry name" value="CONSERVED INTEGRAL MEMBRANE ALANINE VALINE AND LEUCINE RICH PROTEIN-RELATED"/>
    <property type="match status" value="1"/>
</dbReference>
<evidence type="ECO:0000256" key="2">
    <source>
        <dbReference type="SAM" id="Phobius"/>
    </source>
</evidence>
<feature type="transmembrane region" description="Helical" evidence="2">
    <location>
        <begin position="114"/>
        <end position="135"/>
    </location>
</feature>
<accession>A0A1H1WF52</accession>
<feature type="compositionally biased region" description="Low complexity" evidence="1">
    <location>
        <begin position="319"/>
        <end position="328"/>
    </location>
</feature>
<dbReference type="Proteomes" id="UP000199092">
    <property type="component" value="Chromosome I"/>
</dbReference>
<feature type="transmembrane region" description="Helical" evidence="2">
    <location>
        <begin position="141"/>
        <end position="162"/>
    </location>
</feature>
<feature type="region of interest" description="Disordered" evidence="1">
    <location>
        <begin position="296"/>
        <end position="328"/>
    </location>
</feature>
<protein>
    <recommendedName>
        <fullName evidence="5">Magnesium transporter NIPA</fullName>
    </recommendedName>
</protein>
<feature type="transmembrane region" description="Helical" evidence="2">
    <location>
        <begin position="267"/>
        <end position="290"/>
    </location>
</feature>
<sequence length="328" mass="32577">MSRAHVGAVLLAALGATLFGLAAVRQHGAVRAGADHADGSAGDRTLGPAALGRVLRDRSWLLGAAQATLAGGSHLVALALAPIALVQPIGVLAVPVTLVGDALRTGRRPARRQLLGALLSVGAVAALTLVLLGPAARGVQLPARGLLLGVVVAAPAAALVLLRGSRGWPDPVRCVVLSTAAAVLFGLNSVLLRTVGHLVVGGSPTAHLPLLVTAATGIALALPTGLWAMQTAYTAGAPQVVVCCLTLLDPVTAVLGGGALLSDGVDLTGAGWVEAVGCGVLATAGVLLLVRTRPSAAASGPGRTTGSRLRRRRRRRAGSRAPGRCGGC</sequence>
<evidence type="ECO:0000313" key="3">
    <source>
        <dbReference type="EMBL" id="SDS95665.1"/>
    </source>
</evidence>
<evidence type="ECO:0000256" key="1">
    <source>
        <dbReference type="SAM" id="MobiDB-lite"/>
    </source>
</evidence>
<dbReference type="STRING" id="546871.SAMN04488543_2717"/>
<gene>
    <name evidence="3" type="ORF">SAMN04488543_2717</name>
</gene>
<dbReference type="AlphaFoldDB" id="A0A1H1WF52"/>